<accession>A0A395HL50</accession>
<protein>
    <submittedName>
        <fullName evidence="1">Uncharacterized protein</fullName>
    </submittedName>
</protein>
<evidence type="ECO:0000313" key="1">
    <source>
        <dbReference type="EMBL" id="RAL07955.1"/>
    </source>
</evidence>
<dbReference type="STRING" id="1450537.A0A395HL50"/>
<name>A0A395HL50_ASPHC</name>
<dbReference type="EMBL" id="KZ824322">
    <property type="protein sequence ID" value="RAL07955.1"/>
    <property type="molecule type" value="Genomic_DNA"/>
</dbReference>
<dbReference type="OrthoDB" id="5234614at2759"/>
<evidence type="ECO:0000313" key="2">
    <source>
        <dbReference type="Proteomes" id="UP000248961"/>
    </source>
</evidence>
<feature type="non-terminal residue" evidence="1">
    <location>
        <position position="314"/>
    </location>
</feature>
<dbReference type="RefSeq" id="XP_025547109.1">
    <property type="nucleotide sequence ID" value="XM_025691350.1"/>
</dbReference>
<dbReference type="AlphaFoldDB" id="A0A395HL50"/>
<keyword evidence="2" id="KW-1185">Reference proteome</keyword>
<gene>
    <name evidence="1" type="ORF">BO97DRAFT_332040</name>
</gene>
<feature type="non-terminal residue" evidence="1">
    <location>
        <position position="1"/>
    </location>
</feature>
<sequence>QREKGGFNHFTPYLEQRRVDNLTRETIIPYLAELQGTRRLEIDESTRPYQEGREFQRKYGISEESFQNWKRLLSGWLGFPAILLLNPTRFDDLSFEKMVENSPTLQWTQKTLQDMELELDDVIVLDTFPMVTDKLLKIKRLQGAHVELVQDSFRLTLTCLRHIRPQVLVSCQCCSRAGNETWGVVMNKKADELCSSGLAAKDELVKEVEIGDHMMQVVQGVHPQYVVQYNEAMEDVLQRLFRKVFKPFGKWKKQRLMAWKELTTISEIVKSSMESLLKQMKLYQQICGRVGEAYAPGAVMVKQMEEWESVVDGW</sequence>
<organism evidence="1 2">
    <name type="scientific">Aspergillus homomorphus (strain CBS 101889)</name>
    <dbReference type="NCBI Taxonomy" id="1450537"/>
    <lineage>
        <taxon>Eukaryota</taxon>
        <taxon>Fungi</taxon>
        <taxon>Dikarya</taxon>
        <taxon>Ascomycota</taxon>
        <taxon>Pezizomycotina</taxon>
        <taxon>Eurotiomycetes</taxon>
        <taxon>Eurotiomycetidae</taxon>
        <taxon>Eurotiales</taxon>
        <taxon>Aspergillaceae</taxon>
        <taxon>Aspergillus</taxon>
        <taxon>Aspergillus subgen. Circumdati</taxon>
    </lineage>
</organism>
<dbReference type="Proteomes" id="UP000248961">
    <property type="component" value="Unassembled WGS sequence"/>
</dbReference>
<dbReference type="GeneID" id="37195639"/>
<proteinExistence type="predicted"/>
<reference evidence="1 2" key="1">
    <citation type="submission" date="2018-02" db="EMBL/GenBank/DDBJ databases">
        <title>The genomes of Aspergillus section Nigri reveals drivers in fungal speciation.</title>
        <authorList>
            <consortium name="DOE Joint Genome Institute"/>
            <person name="Vesth T.C."/>
            <person name="Nybo J."/>
            <person name="Theobald S."/>
            <person name="Brandl J."/>
            <person name="Frisvad J.C."/>
            <person name="Nielsen K.F."/>
            <person name="Lyhne E.K."/>
            <person name="Kogle M.E."/>
            <person name="Kuo A."/>
            <person name="Riley R."/>
            <person name="Clum A."/>
            <person name="Nolan M."/>
            <person name="Lipzen A."/>
            <person name="Salamov A."/>
            <person name="Henrissat B."/>
            <person name="Wiebenga A."/>
            <person name="De vries R.P."/>
            <person name="Grigoriev I.V."/>
            <person name="Mortensen U.H."/>
            <person name="Andersen M.R."/>
            <person name="Baker S.E."/>
        </authorList>
    </citation>
    <scope>NUCLEOTIDE SEQUENCE [LARGE SCALE GENOMIC DNA]</scope>
    <source>
        <strain evidence="1 2">CBS 101889</strain>
    </source>
</reference>
<dbReference type="VEuPathDB" id="FungiDB:BO97DRAFT_332040"/>